<accession>A0ABN6KTF8</accession>
<dbReference type="Gene3D" id="2.80.10.50">
    <property type="match status" value="6"/>
</dbReference>
<protein>
    <recommendedName>
        <fullName evidence="3">Delta-60 repeat domain-containing protein</fullName>
    </recommendedName>
</protein>
<sequence>MYSFFQIKHGKAIAFWLIHFTLFIGYSQEVQVDSNFNKQDDGLSGDGFDGTVRSVAIQTDGKLLVGGEFLNFNGNVTPYFCRLLTDGSKDPTFILGSGFNGRINASVIESDGKIIVGGSFTSFNGAPVGRLIRLNVDGSRDSSFDTSVAVGSGIIYGLALQADGKLLVVGSFTKYNETSVNRIARLLPNGTLDSSFVTGTAATSTIDDVVIGADGKIVLSGTFTSFNGNSSYSKLVRLHSNGSIDTSFSIGAGFDDSIEAIAIQPDGKIIVGGSFLNYNGSTQNRIVRLNSNGVVDSSFLSGTGFNNGTVHTILVASSGILIGGNFSDQYKTTDVNRLVLLKSNGTIASDFTIGEGPATATVYALAASSDSFFVGGSFSVFDELKQGRLAKISFKGELDNEFLTSGVGFDKSVNKLIPLADGSCIAFGSFTQFNGKLVSRIAKINSKGELDTTFNFNQIGANNTVKEVLVLPDGKLLVAGNFTNYNDSSIRRMVRLHANGTVDSSFNIGSGFNSMVHSIILQNDGKIIAAGSFSSYKGVSVNKVIRLLANGDLDSSFNIGTNPNDNPTLVVLQADGKVLVSGEFSTFNGVASNRLIRLNVDGSIDTSFNVGTGFVGFVYAITLQNDGKILVGGSFTSFNGQSNRRIVRLNPDGSQDTSFNSGSGFSNGIVRTIAVQSNGSILLGGSFSSKYNGINVKRMLRLFSNGTFDSSFPISINGEVLAIALVKGGAIIGGNFNSISGVSKHRIAKLLFCQEGTIWDGTNWSNGLPTIDKTVIFNSNYNIETDLKICSCVVNSGIRVGVRNSATLELTLHLSGQGKLIFENNSSLYQFDDAIVNSGSIEYIRKSTPMRKTDYTYWSSPVAAQQLKFLSPNSPSATFYSFNSQSNNWQNESTNAKMIPGKGYIFQAPQNFSETTPSVFDAVFSGIPNNGLLIIPNVKTDNPILIGNPYPSALNADAFILENQNVLQGSLYFWTHNTPITNGQYTSNDYAVYNIFGGIGTAAKNSGVNNKIPNGKIASGQAFFVVGTNQLGAITFKNSMRLKTDNNLFFKIGNSQKAIINSNFEKHRIWLNLSNKQGLFKQILLGYATGATNERDVLFDGLSLDGNEWLDFYSLNNGDKNSIQARALPFDTNDVINIGYRAKQEGSFAIGLDDFDGLFVNQSIYLEDLQESKIQDLKKGQYSFFTTKGTFDNRFKLLFQDKNAVLENTDIEVQVVAQNNQIQISSSKETINKVVLYSLDGKQLYKASELKTKTHLIEAAIWKSKILIVQITLETGEVVRRKVLF</sequence>
<dbReference type="PANTHER" id="PTHR31778:SF2">
    <property type="entry name" value="BUD SITE SELECTION PROTEIN RAX2"/>
    <property type="match status" value="1"/>
</dbReference>
<reference evidence="1 2" key="2">
    <citation type="journal article" date="2022" name="Microorganisms">
        <title>Complete Genome Sequences of Two Flavobacterium ammonificans Strains and a Flavobacterium ammoniigenes Strain of Ammonifying Bacterioplankton Isolated from Surface River Water.</title>
        <authorList>
            <person name="Suda W."/>
            <person name="Ogata Y."/>
            <person name="Shindo C."/>
            <person name="Watanabe K."/>
        </authorList>
    </citation>
    <scope>NUCLEOTIDE SEQUENCE [LARGE SCALE GENOMIC DNA]</scope>
    <source>
        <strain evidence="1 2">GENT11</strain>
    </source>
</reference>
<dbReference type="PANTHER" id="PTHR31778">
    <property type="entry name" value="BUD SITE SELECTION PROTEIN RAX2"/>
    <property type="match status" value="1"/>
</dbReference>
<dbReference type="Pfam" id="PF17164">
    <property type="entry name" value="DUF5122"/>
    <property type="match status" value="11"/>
</dbReference>
<dbReference type="InterPro" id="IPR013431">
    <property type="entry name" value="Delta_60_rpt"/>
</dbReference>
<reference evidence="1 2" key="1">
    <citation type="journal article" date="2022" name="Int. J. Syst. Evol. Microbiol.">
        <title>Flavobacterium ammonificans sp. nov. and Flavobacterium ammoniigenes sp. nov., ammonifying bacteria isolated from surface river water.</title>
        <authorList>
            <person name="Watanabe K."/>
            <person name="Kitamura T."/>
            <person name="Ogata Y."/>
            <person name="Shindo C."/>
            <person name="Suda W."/>
        </authorList>
    </citation>
    <scope>NUCLEOTIDE SEQUENCE [LARGE SCALE GENOMIC DNA]</scope>
    <source>
        <strain evidence="1 2">GENT11</strain>
    </source>
</reference>
<dbReference type="NCBIfam" id="TIGR02608">
    <property type="entry name" value="delta_60_rpt"/>
    <property type="match status" value="11"/>
</dbReference>
<dbReference type="SUPFAM" id="SSF63829">
    <property type="entry name" value="Calcium-dependent phosphotriesterase"/>
    <property type="match status" value="2"/>
</dbReference>
<evidence type="ECO:0000313" key="2">
    <source>
        <dbReference type="Proteomes" id="UP001319865"/>
    </source>
</evidence>
<keyword evidence="2" id="KW-1185">Reference proteome</keyword>
<organism evidence="1 2">
    <name type="scientific">Flavobacterium ammonificans</name>
    <dbReference type="NCBI Taxonomy" id="1751056"/>
    <lineage>
        <taxon>Bacteria</taxon>
        <taxon>Pseudomonadati</taxon>
        <taxon>Bacteroidota</taxon>
        <taxon>Flavobacteriia</taxon>
        <taxon>Flavobacteriales</taxon>
        <taxon>Flavobacteriaceae</taxon>
        <taxon>Flavobacterium</taxon>
    </lineage>
</organism>
<evidence type="ECO:0000313" key="1">
    <source>
        <dbReference type="EMBL" id="BDB52399.1"/>
    </source>
</evidence>
<name>A0ABN6KTF8_9FLAO</name>
<proteinExistence type="predicted"/>
<dbReference type="Proteomes" id="UP001319865">
    <property type="component" value="Chromosome"/>
</dbReference>
<evidence type="ECO:0008006" key="3">
    <source>
        <dbReference type="Google" id="ProtNLM"/>
    </source>
</evidence>
<dbReference type="EMBL" id="AP025183">
    <property type="protein sequence ID" value="BDB52399.1"/>
    <property type="molecule type" value="Genomic_DNA"/>
</dbReference>
<dbReference type="RefSeq" id="WP_229331156.1">
    <property type="nucleotide sequence ID" value="NZ_AP025183.1"/>
</dbReference>
<gene>
    <name evidence="1" type="ORF">GENT11_07110</name>
</gene>